<comment type="similarity">
    <text evidence="2">Belongs to the krueppel C2H2-type zinc-finger protein family.</text>
</comment>
<feature type="region of interest" description="Disordered" evidence="12">
    <location>
        <begin position="340"/>
        <end position="362"/>
    </location>
</feature>
<sequence>MDLKSYTMALMDLLPTMDHVATTIIIPAQLQQSATTPKISFEEVVRFLAAKEGTLVRSYERVLALKVSRIWKDKVRKSRARKAYESAAVHTSHSMFPEQRALAFEKEEIWESQTRKAGDSASVHTSLNMKIHEQRLALALKWSRKWKEKVWGKPPVILGSSLAVPDLNQPESLPDEEARLRDPHRKSSAIQRSVLDTEAGLSTEEQGSELSKDDASHSSPNAAVEPYPMALNRKRSHSAGKTHGATKGEDRDYERKRYRRFLSFFPVNYPFLPVPTFSQYRENYSSHEIEELPTVRDHTIDQLNTPTGEPANIKKRGRPTKAESQQRALEAAARFEVWPPPRRGRESLTAGSEGSLSESDEYMPTFSQVNPDGDEFIPHEIDEAGEKKITSTGHPLNGREYRCRTFFIPNRGDNLFMLATECARVLGYRDSYLLFYKNRTLYKIIASQAQKDDLIHQGILPYSYRSRQIAIVTARSVFRQFGSRIINNGRRVRDDYWESKARKEGFTEEDAAGEKRPGAAKAREAAAAEANHTMAFAHPYAHTGHNQDYLGATINPSMVALDVTKPQQPYDGPSTTTADRPLDIPTQAPRPIITSSNEALAQAAQSAEYNKQMEQQRKARQEYLDTYWSRPPSPPIFERSASYPTMQGPITARHPYVDHGTGAMPSGVSQTSQQGIIPPVPRLSQFFPLPQGPLPTNNSAQSLYPYIRPPAPVFSNVQNPNGQLALVGGHPGMMPGFNSGHAAQMPHFLGDPQHQQQTANDRPFKCDQCPQSFNRDHYLKRHKRIHLAVKPFPCNHCDKSFSRKDALKRHILVKGCGKAIASNDDDAKGESESPESEAVDSKPVIRHMFSAQNSMGIPPSTGPELRLADRPGILTTPYSSLPGPIPPVAQLLQPGQAPPLAGSAVPPHSESEIPSQGSQNST</sequence>
<feature type="domain" description="C2H2-type" evidence="13">
    <location>
        <begin position="792"/>
        <end position="810"/>
    </location>
</feature>
<dbReference type="Proteomes" id="UP001140560">
    <property type="component" value="Unassembled WGS sequence"/>
</dbReference>
<dbReference type="GO" id="GO:0016586">
    <property type="term" value="C:RSC-type complex"/>
    <property type="evidence" value="ECO:0007669"/>
    <property type="project" value="TreeGrafter"/>
</dbReference>
<dbReference type="FunFam" id="3.30.160.60:FF:000110">
    <property type="entry name" value="Zinc finger protein-like"/>
    <property type="match status" value="1"/>
</dbReference>
<dbReference type="InterPro" id="IPR013087">
    <property type="entry name" value="Znf_C2H2_type"/>
</dbReference>
<dbReference type="InterPro" id="IPR036236">
    <property type="entry name" value="Znf_C2H2_sf"/>
</dbReference>
<evidence type="ECO:0000256" key="4">
    <source>
        <dbReference type="ARBA" id="ARBA00022737"/>
    </source>
</evidence>
<dbReference type="GO" id="GO:0008270">
    <property type="term" value="F:zinc ion binding"/>
    <property type="evidence" value="ECO:0007669"/>
    <property type="project" value="UniProtKB-KW"/>
</dbReference>
<keyword evidence="5 11" id="KW-0863">Zinc-finger</keyword>
<dbReference type="PANTHER" id="PTHR22597">
    <property type="entry name" value="POLYCOMB GROUP PROTEIN"/>
    <property type="match status" value="1"/>
</dbReference>
<comment type="caution">
    <text evidence="14">The sequence shown here is derived from an EMBL/GenBank/DDBJ whole genome shotgun (WGS) entry which is preliminary data.</text>
</comment>
<keyword evidence="15" id="KW-1185">Reference proteome</keyword>
<evidence type="ECO:0000256" key="6">
    <source>
        <dbReference type="ARBA" id="ARBA00022833"/>
    </source>
</evidence>
<dbReference type="SUPFAM" id="SSF57667">
    <property type="entry name" value="beta-beta-alpha zinc fingers"/>
    <property type="match status" value="1"/>
</dbReference>
<dbReference type="PANTHER" id="PTHR22597:SF5">
    <property type="entry name" value="LOCALIZATION PROTEIN, PUTATIVE (AFU_ORTHOLOGUE AFUA_1G10600)-RELATED"/>
    <property type="match status" value="1"/>
</dbReference>
<keyword evidence="8" id="KW-0238">DNA-binding</keyword>
<evidence type="ECO:0000313" key="14">
    <source>
        <dbReference type="EMBL" id="KAJ4375978.1"/>
    </source>
</evidence>
<organism evidence="14 15">
    <name type="scientific">Neocucurbitaria cava</name>
    <dbReference type="NCBI Taxonomy" id="798079"/>
    <lineage>
        <taxon>Eukaryota</taxon>
        <taxon>Fungi</taxon>
        <taxon>Dikarya</taxon>
        <taxon>Ascomycota</taxon>
        <taxon>Pezizomycotina</taxon>
        <taxon>Dothideomycetes</taxon>
        <taxon>Pleosporomycetidae</taxon>
        <taxon>Pleosporales</taxon>
        <taxon>Pleosporineae</taxon>
        <taxon>Cucurbitariaceae</taxon>
        <taxon>Neocucurbitaria</taxon>
    </lineage>
</organism>
<dbReference type="PROSITE" id="PS50157">
    <property type="entry name" value="ZINC_FINGER_C2H2_2"/>
    <property type="match status" value="2"/>
</dbReference>
<dbReference type="InterPro" id="IPR013933">
    <property type="entry name" value="CRC_Rsc7/Swp82"/>
</dbReference>
<dbReference type="Gene3D" id="3.30.160.60">
    <property type="entry name" value="Classic Zinc Finger"/>
    <property type="match status" value="2"/>
</dbReference>
<dbReference type="OrthoDB" id="8922241at2759"/>
<feature type="region of interest" description="Disordered" evidence="12">
    <location>
        <begin position="820"/>
        <end position="922"/>
    </location>
</feature>
<evidence type="ECO:0000256" key="8">
    <source>
        <dbReference type="ARBA" id="ARBA00023125"/>
    </source>
</evidence>
<dbReference type="Pfam" id="PF00096">
    <property type="entry name" value="zf-C2H2"/>
    <property type="match status" value="2"/>
</dbReference>
<dbReference type="SMART" id="SM00355">
    <property type="entry name" value="ZnF_C2H2"/>
    <property type="match status" value="2"/>
</dbReference>
<accession>A0A9W8YI09</accession>
<dbReference type="AlphaFoldDB" id="A0A9W8YI09"/>
<comment type="subcellular location">
    <subcellularLocation>
        <location evidence="1">Nucleus</location>
    </subcellularLocation>
</comment>
<feature type="region of interest" description="Disordered" evidence="12">
    <location>
        <begin position="161"/>
        <end position="252"/>
    </location>
</feature>
<evidence type="ECO:0000256" key="7">
    <source>
        <dbReference type="ARBA" id="ARBA00023015"/>
    </source>
</evidence>
<feature type="region of interest" description="Disordered" evidence="12">
    <location>
        <begin position="301"/>
        <end position="323"/>
    </location>
</feature>
<protein>
    <recommendedName>
        <fullName evidence="13">C2H2-type domain-containing protein</fullName>
    </recommendedName>
</protein>
<keyword evidence="7" id="KW-0805">Transcription regulation</keyword>
<dbReference type="GO" id="GO:0031490">
    <property type="term" value="F:chromatin DNA binding"/>
    <property type="evidence" value="ECO:0007669"/>
    <property type="project" value="TreeGrafter"/>
</dbReference>
<keyword evidence="10" id="KW-0539">Nucleus</keyword>
<gene>
    <name evidence="14" type="ORF">N0V83_001258</name>
</gene>
<evidence type="ECO:0000256" key="12">
    <source>
        <dbReference type="SAM" id="MobiDB-lite"/>
    </source>
</evidence>
<evidence type="ECO:0000256" key="10">
    <source>
        <dbReference type="ARBA" id="ARBA00023242"/>
    </source>
</evidence>
<evidence type="ECO:0000256" key="1">
    <source>
        <dbReference type="ARBA" id="ARBA00004123"/>
    </source>
</evidence>
<dbReference type="PROSITE" id="PS00028">
    <property type="entry name" value="ZINC_FINGER_C2H2_1"/>
    <property type="match status" value="1"/>
</dbReference>
<name>A0A9W8YI09_9PLEO</name>
<dbReference type="FunFam" id="3.30.160.60:FF:001156">
    <property type="entry name" value="Zinc finger protein 407"/>
    <property type="match status" value="1"/>
</dbReference>
<feature type="domain" description="C2H2-type" evidence="13">
    <location>
        <begin position="764"/>
        <end position="791"/>
    </location>
</feature>
<proteinExistence type="inferred from homology"/>
<keyword evidence="3" id="KW-0479">Metal-binding</keyword>
<evidence type="ECO:0000256" key="3">
    <source>
        <dbReference type="ARBA" id="ARBA00022723"/>
    </source>
</evidence>
<keyword evidence="4" id="KW-0677">Repeat</keyword>
<evidence type="ECO:0000313" key="15">
    <source>
        <dbReference type="Proteomes" id="UP001140560"/>
    </source>
</evidence>
<evidence type="ECO:0000259" key="13">
    <source>
        <dbReference type="PROSITE" id="PS50157"/>
    </source>
</evidence>
<keyword evidence="6" id="KW-0862">Zinc</keyword>
<evidence type="ECO:0000256" key="2">
    <source>
        <dbReference type="ARBA" id="ARBA00006991"/>
    </source>
</evidence>
<dbReference type="Pfam" id="PF08624">
    <property type="entry name" value="CRC_subunit"/>
    <property type="match status" value="1"/>
</dbReference>
<reference evidence="14" key="1">
    <citation type="submission" date="2022-10" db="EMBL/GenBank/DDBJ databases">
        <title>Tapping the CABI collections for fungal endophytes: first genome assemblies for Collariella, Neodidymelliopsis, Ascochyta clinopodiicola, Didymella pomorum, Didymosphaeria variabile, Neocosmospora piperis and Neocucurbitaria cava.</title>
        <authorList>
            <person name="Hill R."/>
        </authorList>
    </citation>
    <scope>NUCLEOTIDE SEQUENCE</scope>
    <source>
        <strain evidence="14">IMI 356814</strain>
    </source>
</reference>
<evidence type="ECO:0000256" key="9">
    <source>
        <dbReference type="ARBA" id="ARBA00023163"/>
    </source>
</evidence>
<evidence type="ECO:0000256" key="11">
    <source>
        <dbReference type="PROSITE-ProRule" id="PRU00042"/>
    </source>
</evidence>
<evidence type="ECO:0000256" key="5">
    <source>
        <dbReference type="ARBA" id="ARBA00022771"/>
    </source>
</evidence>
<dbReference type="EMBL" id="JAPEUY010000002">
    <property type="protein sequence ID" value="KAJ4375978.1"/>
    <property type="molecule type" value="Genomic_DNA"/>
</dbReference>
<feature type="compositionally biased region" description="Polar residues" evidence="12">
    <location>
        <begin position="912"/>
        <end position="922"/>
    </location>
</feature>
<keyword evidence="9" id="KW-0804">Transcription</keyword>